<dbReference type="CDD" id="cd16018">
    <property type="entry name" value="Enpp"/>
    <property type="match status" value="1"/>
</dbReference>
<dbReference type="KEGG" id="smo:SELMODRAFT_110487"/>
<reference evidence="1 2" key="1">
    <citation type="journal article" date="2011" name="Science">
        <title>The Selaginella genome identifies genetic changes associated with the evolution of vascular plants.</title>
        <authorList>
            <person name="Banks J.A."/>
            <person name="Nishiyama T."/>
            <person name="Hasebe M."/>
            <person name="Bowman J.L."/>
            <person name="Gribskov M."/>
            <person name="dePamphilis C."/>
            <person name="Albert V.A."/>
            <person name="Aono N."/>
            <person name="Aoyama T."/>
            <person name="Ambrose B.A."/>
            <person name="Ashton N.W."/>
            <person name="Axtell M.J."/>
            <person name="Barker E."/>
            <person name="Barker M.S."/>
            <person name="Bennetzen J.L."/>
            <person name="Bonawitz N.D."/>
            <person name="Chapple C."/>
            <person name="Cheng C."/>
            <person name="Correa L.G."/>
            <person name="Dacre M."/>
            <person name="DeBarry J."/>
            <person name="Dreyer I."/>
            <person name="Elias M."/>
            <person name="Engstrom E.M."/>
            <person name="Estelle M."/>
            <person name="Feng L."/>
            <person name="Finet C."/>
            <person name="Floyd S.K."/>
            <person name="Frommer W.B."/>
            <person name="Fujita T."/>
            <person name="Gramzow L."/>
            <person name="Gutensohn M."/>
            <person name="Harholt J."/>
            <person name="Hattori M."/>
            <person name="Heyl A."/>
            <person name="Hirai T."/>
            <person name="Hiwatashi Y."/>
            <person name="Ishikawa M."/>
            <person name="Iwata M."/>
            <person name="Karol K.G."/>
            <person name="Koehler B."/>
            <person name="Kolukisaoglu U."/>
            <person name="Kubo M."/>
            <person name="Kurata T."/>
            <person name="Lalonde S."/>
            <person name="Li K."/>
            <person name="Li Y."/>
            <person name="Litt A."/>
            <person name="Lyons E."/>
            <person name="Manning G."/>
            <person name="Maruyama T."/>
            <person name="Michael T.P."/>
            <person name="Mikami K."/>
            <person name="Miyazaki S."/>
            <person name="Morinaga S."/>
            <person name="Murata T."/>
            <person name="Mueller-Roeber B."/>
            <person name="Nelson D.R."/>
            <person name="Obara M."/>
            <person name="Oguri Y."/>
            <person name="Olmstead R.G."/>
            <person name="Onodera N."/>
            <person name="Petersen B.L."/>
            <person name="Pils B."/>
            <person name="Prigge M."/>
            <person name="Rensing S.A."/>
            <person name="Riano-Pachon D.M."/>
            <person name="Roberts A.W."/>
            <person name="Sato Y."/>
            <person name="Scheller H.V."/>
            <person name="Schulz B."/>
            <person name="Schulz C."/>
            <person name="Shakirov E.V."/>
            <person name="Shibagaki N."/>
            <person name="Shinohara N."/>
            <person name="Shippen D.E."/>
            <person name="Soerensen I."/>
            <person name="Sotooka R."/>
            <person name="Sugimoto N."/>
            <person name="Sugita M."/>
            <person name="Sumikawa N."/>
            <person name="Tanurdzic M."/>
            <person name="Theissen G."/>
            <person name="Ulvskov P."/>
            <person name="Wakazuki S."/>
            <person name="Weng J.K."/>
            <person name="Willats W.W."/>
            <person name="Wipf D."/>
            <person name="Wolf P.G."/>
            <person name="Yang L."/>
            <person name="Zimmer A.D."/>
            <person name="Zhu Q."/>
            <person name="Mitros T."/>
            <person name="Hellsten U."/>
            <person name="Loque D."/>
            <person name="Otillar R."/>
            <person name="Salamov A."/>
            <person name="Schmutz J."/>
            <person name="Shapiro H."/>
            <person name="Lindquist E."/>
            <person name="Lucas S."/>
            <person name="Rokhsar D."/>
            <person name="Grigoriev I.V."/>
        </authorList>
    </citation>
    <scope>NUCLEOTIDE SEQUENCE [LARGE SCALE GENOMIC DNA]</scope>
</reference>
<dbReference type="SUPFAM" id="SSF53649">
    <property type="entry name" value="Alkaline phosphatase-like"/>
    <property type="match status" value="1"/>
</dbReference>
<dbReference type="EMBL" id="GL377605">
    <property type="protein sequence ID" value="EFJ19537.1"/>
    <property type="molecule type" value="Genomic_DNA"/>
</dbReference>
<evidence type="ECO:0000313" key="1">
    <source>
        <dbReference type="EMBL" id="EFJ19537.1"/>
    </source>
</evidence>
<name>D8S717_SELML</name>
<dbReference type="Gene3D" id="3.30.1360.180">
    <property type="match status" value="1"/>
</dbReference>
<dbReference type="eggNOG" id="KOG2645">
    <property type="taxonomic scope" value="Eukaryota"/>
</dbReference>
<dbReference type="PANTHER" id="PTHR10151">
    <property type="entry name" value="ECTONUCLEOTIDE PYROPHOSPHATASE/PHOSPHODIESTERASE"/>
    <property type="match status" value="1"/>
</dbReference>
<dbReference type="Gene3D" id="3.40.720.10">
    <property type="entry name" value="Alkaline Phosphatase, subunit A"/>
    <property type="match status" value="1"/>
</dbReference>
<accession>D8S717</accession>
<proteinExistence type="predicted"/>
<dbReference type="FunFam" id="3.30.1360.180:FF:000002">
    <property type="entry name" value="Alkaline-phosphatase-like family protein"/>
    <property type="match status" value="1"/>
</dbReference>
<dbReference type="PANTHER" id="PTHR10151:SF127">
    <property type="entry name" value="METALLOENZYME DOMAIN-CONTAINING PROTEIN"/>
    <property type="match status" value="1"/>
</dbReference>
<evidence type="ECO:0000313" key="2">
    <source>
        <dbReference type="Proteomes" id="UP000001514"/>
    </source>
</evidence>
<dbReference type="InParanoid" id="D8S717"/>
<dbReference type="AlphaFoldDB" id="D8S717"/>
<protein>
    <submittedName>
        <fullName evidence="1">Uncharacterized protein</fullName>
    </submittedName>
</protein>
<dbReference type="STRING" id="88036.D8S717"/>
<dbReference type="InterPro" id="IPR002591">
    <property type="entry name" value="Phosphodiest/P_Trfase"/>
</dbReference>
<organism evidence="2">
    <name type="scientific">Selaginella moellendorffii</name>
    <name type="common">Spikemoss</name>
    <dbReference type="NCBI Taxonomy" id="88036"/>
    <lineage>
        <taxon>Eukaryota</taxon>
        <taxon>Viridiplantae</taxon>
        <taxon>Streptophyta</taxon>
        <taxon>Embryophyta</taxon>
        <taxon>Tracheophyta</taxon>
        <taxon>Lycopodiopsida</taxon>
        <taxon>Selaginellales</taxon>
        <taxon>Selaginellaceae</taxon>
        <taxon>Selaginella</taxon>
    </lineage>
</organism>
<dbReference type="Pfam" id="PF01663">
    <property type="entry name" value="Phosphodiest"/>
    <property type="match status" value="1"/>
</dbReference>
<keyword evidence="2" id="KW-1185">Reference proteome</keyword>
<dbReference type="Proteomes" id="UP000001514">
    <property type="component" value="Unassembled WGS sequence"/>
</dbReference>
<gene>
    <name evidence="1" type="ORF">SELMODRAFT_110487</name>
</gene>
<dbReference type="Gramene" id="EFJ19537">
    <property type="protein sequence ID" value="EFJ19537"/>
    <property type="gene ID" value="SELMODRAFT_110487"/>
</dbReference>
<dbReference type="GO" id="GO:0016787">
    <property type="term" value="F:hydrolase activity"/>
    <property type="evidence" value="ECO:0000318"/>
    <property type="project" value="GO_Central"/>
</dbReference>
<dbReference type="InterPro" id="IPR017850">
    <property type="entry name" value="Alkaline_phosphatase_core_sf"/>
</dbReference>
<sequence length="393" mass="43937">MIKKPLVILISVDGFKWGYQFKTSTPNIDFIKENGVEAFPGMIPVFPTVTMPNHNSIATGLYPAWHGIIANSFVDPSDPSFPRFNVSWADPRWWHGEPLWETVVRNGLRAGTYLWPGSEVVRGHWTCPQEYCARLANSSLAFEDRIDSILKFVDMPVSKRPSFIAVYFDNPDHAGHASGPDSQELTDAVSNIDKMVGRLLDGLEARGILNDVHIIMVSDHGMVTSCESKVIYLEDLAPWIRIPDEWYDWVGAVVALRPPRGFDAKHIVKKMNEGLQSGRVNNGQFLKVFLKEDLPERLHFSHGKFGQPIIGLASESYTVKLGRSTNSSCGGFHGYDNAYSSMRSVFFAHGPRFPKRKVASFPNVEIYNIITTIIGIRGAPNNGTLSFARDILI</sequence>
<dbReference type="HOGENOM" id="CLU_017594_1_1_1"/>